<name>A0A8I6RRQ6_CIMLE</name>
<comment type="similarity">
    <text evidence="1">Belongs to the Cyclase 1 superfamily.</text>
</comment>
<keyword evidence="2" id="KW-0732">Signal</keyword>
<organism evidence="3 4">
    <name type="scientific">Cimex lectularius</name>
    <name type="common">Bed bug</name>
    <name type="synonym">Acanthia lectularia</name>
    <dbReference type="NCBI Taxonomy" id="79782"/>
    <lineage>
        <taxon>Eukaryota</taxon>
        <taxon>Metazoa</taxon>
        <taxon>Ecdysozoa</taxon>
        <taxon>Arthropoda</taxon>
        <taxon>Hexapoda</taxon>
        <taxon>Insecta</taxon>
        <taxon>Pterygota</taxon>
        <taxon>Neoptera</taxon>
        <taxon>Paraneoptera</taxon>
        <taxon>Hemiptera</taxon>
        <taxon>Heteroptera</taxon>
        <taxon>Panheteroptera</taxon>
        <taxon>Cimicomorpha</taxon>
        <taxon>Cimicidae</taxon>
        <taxon>Cimex</taxon>
    </lineage>
</organism>
<accession>A0A8I6RRQ6</accession>
<dbReference type="PANTHER" id="PTHR31118:SF12">
    <property type="entry name" value="CYCLASE-LIKE PROTEIN 2"/>
    <property type="match status" value="1"/>
</dbReference>
<dbReference type="OrthoDB" id="7108654at2759"/>
<proteinExistence type="inferred from homology"/>
<dbReference type="KEGG" id="clec:106667055"/>
<dbReference type="SUPFAM" id="SSF102198">
    <property type="entry name" value="Putative cyclase"/>
    <property type="match status" value="1"/>
</dbReference>
<sequence>MISNVILMLTLLGILLPNSVDMFDYFDLGYGVDDSTPVFPGGKKFGYTKQFAEFNNGVFKSSNDFETGEHSGTHIDAPYHFNQNGMKVGEIPLERLITKAIFVNASNETAGNPKYTLPASKLTAWVEKHGPIPQNAVLLISFGWGSRYPDIQKHYGGSKVGNLSYPGLSKEAAEWIVNSKKFVGVGVDTPSVDIAGAEEVHVVLNGNNIYGLENVNLNQENYPCIFDVIVMPMKLMNGTGAPCRIIGRRDPHAEIC</sequence>
<dbReference type="RefSeq" id="XP_014250182.1">
    <property type="nucleotide sequence ID" value="XM_014394696.2"/>
</dbReference>
<dbReference type="Proteomes" id="UP000494040">
    <property type="component" value="Unassembled WGS sequence"/>
</dbReference>
<dbReference type="Gene3D" id="3.50.30.50">
    <property type="entry name" value="Putative cyclase"/>
    <property type="match status" value="1"/>
</dbReference>
<dbReference type="Pfam" id="PF04199">
    <property type="entry name" value="Cyclase"/>
    <property type="match status" value="1"/>
</dbReference>
<reference evidence="3" key="1">
    <citation type="submission" date="2022-01" db="UniProtKB">
        <authorList>
            <consortium name="EnsemblMetazoa"/>
        </authorList>
    </citation>
    <scope>IDENTIFICATION</scope>
</reference>
<evidence type="ECO:0000313" key="4">
    <source>
        <dbReference type="Proteomes" id="UP000494040"/>
    </source>
</evidence>
<keyword evidence="4" id="KW-1185">Reference proteome</keyword>
<dbReference type="GO" id="GO:0019441">
    <property type="term" value="P:L-tryptophan catabolic process to kynurenine"/>
    <property type="evidence" value="ECO:0007669"/>
    <property type="project" value="InterPro"/>
</dbReference>
<dbReference type="InterPro" id="IPR007325">
    <property type="entry name" value="KFase/CYL"/>
</dbReference>
<evidence type="ECO:0008006" key="5">
    <source>
        <dbReference type="Google" id="ProtNLM"/>
    </source>
</evidence>
<dbReference type="EnsemblMetazoa" id="XM_014394696.2">
    <property type="protein sequence ID" value="XP_014250182.1"/>
    <property type="gene ID" value="LOC106667055"/>
</dbReference>
<dbReference type="GO" id="GO:0004061">
    <property type="term" value="F:arylformamidase activity"/>
    <property type="evidence" value="ECO:0007669"/>
    <property type="project" value="InterPro"/>
</dbReference>
<dbReference type="GeneID" id="106667055"/>
<feature type="chain" id="PRO_5035201433" description="Kynurenine formamidase" evidence="2">
    <location>
        <begin position="23"/>
        <end position="256"/>
    </location>
</feature>
<dbReference type="InterPro" id="IPR037175">
    <property type="entry name" value="KFase_sf"/>
</dbReference>
<feature type="signal peptide" evidence="2">
    <location>
        <begin position="1"/>
        <end position="22"/>
    </location>
</feature>
<evidence type="ECO:0000313" key="3">
    <source>
        <dbReference type="EnsemblMetazoa" id="XP_014250182.1"/>
    </source>
</evidence>
<dbReference type="PANTHER" id="PTHR31118">
    <property type="entry name" value="CYCLASE-LIKE PROTEIN 2"/>
    <property type="match status" value="1"/>
</dbReference>
<dbReference type="AlphaFoldDB" id="A0A8I6RRQ6"/>
<protein>
    <recommendedName>
        <fullName evidence="5">Kynurenine formamidase</fullName>
    </recommendedName>
</protein>
<evidence type="ECO:0000256" key="2">
    <source>
        <dbReference type="SAM" id="SignalP"/>
    </source>
</evidence>
<evidence type="ECO:0000256" key="1">
    <source>
        <dbReference type="ARBA" id="ARBA00007865"/>
    </source>
</evidence>
<dbReference type="OMA" id="IYWDDNG"/>